<evidence type="ECO:0000256" key="5">
    <source>
        <dbReference type="ARBA" id="ARBA00022989"/>
    </source>
</evidence>
<dbReference type="PIRSF" id="PIRSF002744">
    <property type="entry name" value="Pur-cyt_permease"/>
    <property type="match status" value="1"/>
</dbReference>
<feature type="transmembrane region" description="Helical" evidence="7">
    <location>
        <begin position="363"/>
        <end position="384"/>
    </location>
</feature>
<dbReference type="InterPro" id="IPR026030">
    <property type="entry name" value="Pur-cyt_permease_Fcy2/21/22"/>
</dbReference>
<evidence type="ECO:0000256" key="7">
    <source>
        <dbReference type="SAM" id="Phobius"/>
    </source>
</evidence>
<sequence length="486" mass="51099">MNSQGQSNRGLNIETNAINVIAEGERTGEPKSLFWPWCAANISVLGVSYGSWFLGFGVSFWQASLAAILGTVFSFLLVGLVSLAGKHGSAPTMTLSRAAFGVNGNKLPGALSYIALVGWETVLCSLATLATATLFERIGGIHGTTAKLVGFAIVVSLTMGAGVLGFNVIMRLQKIITIATAVLTIGYMLLSFKEISWSAVSAHPAGNMQAFIGVLIFGMTGFGLGWVNSGADYSRYLPRSVSSRGVVGWTVLGASIAPIILVIYGALLAGSDQKLNDAISADPIGALTTILPTWYLLLFAVVAILGLVGGTVLDIYSSGLALISLGIKIPRAVAVGIDGVIMILGTVYMVWFAENFFFPFQGFLITLGVPIAAWAGIFIADLFLRKRGYDESDLFDSTGRYGSVNWSSVTLMVAASVAGWGLVTNGFASWLSWQGYLLEPIGLGGKEGAWAYSNLGVAVALAVGFIGHWFLGRSAVALQESAQTTN</sequence>
<feature type="transmembrane region" description="Helical" evidence="7">
    <location>
        <begin position="204"/>
        <end position="226"/>
    </location>
</feature>
<dbReference type="PANTHER" id="PTHR31806:SF1">
    <property type="entry name" value="PURINE-CYTOSINE PERMEASE FCY2-RELATED"/>
    <property type="match status" value="1"/>
</dbReference>
<evidence type="ECO:0000256" key="2">
    <source>
        <dbReference type="ARBA" id="ARBA00008974"/>
    </source>
</evidence>
<dbReference type="PANTHER" id="PTHR31806">
    <property type="entry name" value="PURINE-CYTOSINE PERMEASE FCY2-RELATED"/>
    <property type="match status" value="1"/>
</dbReference>
<keyword evidence="4 7" id="KW-0812">Transmembrane</keyword>
<feature type="transmembrane region" description="Helical" evidence="7">
    <location>
        <begin position="34"/>
        <end position="58"/>
    </location>
</feature>
<comment type="subcellular location">
    <subcellularLocation>
        <location evidence="1">Membrane</location>
        <topology evidence="1">Multi-pass membrane protein</topology>
    </subcellularLocation>
</comment>
<evidence type="ECO:0000256" key="4">
    <source>
        <dbReference type="ARBA" id="ARBA00022692"/>
    </source>
</evidence>
<proteinExistence type="inferred from homology"/>
<dbReference type="Pfam" id="PF02133">
    <property type="entry name" value="Transp_cyt_pur"/>
    <property type="match status" value="1"/>
</dbReference>
<dbReference type="GO" id="GO:0022857">
    <property type="term" value="F:transmembrane transporter activity"/>
    <property type="evidence" value="ECO:0007669"/>
    <property type="project" value="InterPro"/>
</dbReference>
<evidence type="ECO:0000256" key="1">
    <source>
        <dbReference type="ARBA" id="ARBA00004141"/>
    </source>
</evidence>
<feature type="transmembrane region" description="Helical" evidence="7">
    <location>
        <begin position="65"/>
        <end position="85"/>
    </location>
</feature>
<accession>A0A6J7HFA8</accession>
<feature type="transmembrane region" description="Helical" evidence="7">
    <location>
        <begin position="246"/>
        <end position="267"/>
    </location>
</feature>
<evidence type="ECO:0000256" key="6">
    <source>
        <dbReference type="ARBA" id="ARBA00023136"/>
    </source>
</evidence>
<feature type="transmembrane region" description="Helical" evidence="7">
    <location>
        <begin position="110"/>
        <end position="136"/>
    </location>
</feature>
<keyword evidence="5 7" id="KW-1133">Transmembrane helix</keyword>
<keyword evidence="3" id="KW-0813">Transport</keyword>
<dbReference type="InterPro" id="IPR001248">
    <property type="entry name" value="Pur-cyt_permease"/>
</dbReference>
<feature type="transmembrane region" description="Helical" evidence="7">
    <location>
        <begin position="404"/>
        <end position="430"/>
    </location>
</feature>
<organism evidence="8">
    <name type="scientific">freshwater metagenome</name>
    <dbReference type="NCBI Taxonomy" id="449393"/>
    <lineage>
        <taxon>unclassified sequences</taxon>
        <taxon>metagenomes</taxon>
        <taxon>ecological metagenomes</taxon>
    </lineage>
</organism>
<dbReference type="EMBL" id="CAFBMZ010000009">
    <property type="protein sequence ID" value="CAB4917928.1"/>
    <property type="molecule type" value="Genomic_DNA"/>
</dbReference>
<comment type="similarity">
    <text evidence="2">Belongs to the purine-cytosine permease (2.A.39) family.</text>
</comment>
<gene>
    <name evidence="8" type="ORF">UFOPK3684_00218</name>
</gene>
<protein>
    <submittedName>
        <fullName evidence="8">Unannotated protein</fullName>
    </submittedName>
</protein>
<name>A0A6J7HFA8_9ZZZZ</name>
<feature type="transmembrane region" description="Helical" evidence="7">
    <location>
        <begin position="450"/>
        <end position="471"/>
    </location>
</feature>
<dbReference type="AlphaFoldDB" id="A0A6J7HFA8"/>
<evidence type="ECO:0000313" key="8">
    <source>
        <dbReference type="EMBL" id="CAB4917928.1"/>
    </source>
</evidence>
<feature type="transmembrane region" description="Helical" evidence="7">
    <location>
        <begin position="332"/>
        <end position="351"/>
    </location>
</feature>
<evidence type="ECO:0000256" key="3">
    <source>
        <dbReference type="ARBA" id="ARBA00022448"/>
    </source>
</evidence>
<feature type="transmembrane region" description="Helical" evidence="7">
    <location>
        <begin position="175"/>
        <end position="192"/>
    </location>
</feature>
<reference evidence="8" key="1">
    <citation type="submission" date="2020-05" db="EMBL/GenBank/DDBJ databases">
        <authorList>
            <person name="Chiriac C."/>
            <person name="Salcher M."/>
            <person name="Ghai R."/>
            <person name="Kavagutti S V."/>
        </authorList>
    </citation>
    <scope>NUCLEOTIDE SEQUENCE</scope>
</reference>
<dbReference type="Gene3D" id="1.10.4160.10">
    <property type="entry name" value="Hydantoin permease"/>
    <property type="match status" value="1"/>
</dbReference>
<dbReference type="GO" id="GO:0005886">
    <property type="term" value="C:plasma membrane"/>
    <property type="evidence" value="ECO:0007669"/>
    <property type="project" value="TreeGrafter"/>
</dbReference>
<keyword evidence="6 7" id="KW-0472">Membrane</keyword>
<feature type="transmembrane region" description="Helical" evidence="7">
    <location>
        <begin position="148"/>
        <end position="169"/>
    </location>
</feature>